<dbReference type="EMBL" id="BARS01052677">
    <property type="protein sequence ID" value="GAG44631.1"/>
    <property type="molecule type" value="Genomic_DNA"/>
</dbReference>
<evidence type="ECO:0000259" key="1">
    <source>
        <dbReference type="Pfam" id="PF08241"/>
    </source>
</evidence>
<evidence type="ECO:0000313" key="2">
    <source>
        <dbReference type="EMBL" id="GAG44631.1"/>
    </source>
</evidence>
<dbReference type="InterPro" id="IPR029063">
    <property type="entry name" value="SAM-dependent_MTases_sf"/>
</dbReference>
<name>X0Z7U4_9ZZZZ</name>
<dbReference type="Gene3D" id="3.40.50.150">
    <property type="entry name" value="Vaccinia Virus protein VP39"/>
    <property type="match status" value="1"/>
</dbReference>
<dbReference type="AlphaFoldDB" id="X0Z7U4"/>
<dbReference type="GO" id="GO:0008757">
    <property type="term" value="F:S-adenosylmethionine-dependent methyltransferase activity"/>
    <property type="evidence" value="ECO:0007669"/>
    <property type="project" value="InterPro"/>
</dbReference>
<accession>X0Z7U4</accession>
<feature type="non-terminal residue" evidence="2">
    <location>
        <position position="1"/>
    </location>
</feature>
<reference evidence="2" key="1">
    <citation type="journal article" date="2014" name="Front. Microbiol.">
        <title>High frequency of phylogenetically diverse reductive dehalogenase-homologous genes in deep subseafloor sedimentary metagenomes.</title>
        <authorList>
            <person name="Kawai M."/>
            <person name="Futagami T."/>
            <person name="Toyoda A."/>
            <person name="Takaki Y."/>
            <person name="Nishi S."/>
            <person name="Hori S."/>
            <person name="Arai W."/>
            <person name="Tsubouchi T."/>
            <person name="Morono Y."/>
            <person name="Uchiyama I."/>
            <person name="Ito T."/>
            <person name="Fujiyama A."/>
            <person name="Inagaki F."/>
            <person name="Takami H."/>
        </authorList>
    </citation>
    <scope>NUCLEOTIDE SEQUENCE</scope>
    <source>
        <strain evidence="2">Expedition CK06-06</strain>
    </source>
</reference>
<sequence>IEKARRMDPDGDYRLIDEGDLSEFQENTYDLALAVFTFDNVPTMEAKVKLLAEMRRLLKSDGRIINLVSAPQIYTHEWASFSTKDFPENRQANSGDKVRIVMTDVVDKRPVEDVVWSDEAYQETYQQAGLHVVATLKPLAKEDEAYEWVNETRIAPWVIYVLQKVRETLSRKRIVRTF</sequence>
<gene>
    <name evidence="2" type="ORF">S01H1_78286</name>
</gene>
<dbReference type="SUPFAM" id="SSF53335">
    <property type="entry name" value="S-adenosyl-L-methionine-dependent methyltransferases"/>
    <property type="match status" value="1"/>
</dbReference>
<comment type="caution">
    <text evidence="2">The sequence shown here is derived from an EMBL/GenBank/DDBJ whole genome shotgun (WGS) entry which is preliminary data.</text>
</comment>
<proteinExistence type="predicted"/>
<dbReference type="Pfam" id="PF08241">
    <property type="entry name" value="Methyltransf_11"/>
    <property type="match status" value="1"/>
</dbReference>
<protein>
    <recommendedName>
        <fullName evidence="1">Methyltransferase type 11 domain-containing protein</fullName>
    </recommendedName>
</protein>
<feature type="domain" description="Methyltransferase type 11" evidence="1">
    <location>
        <begin position="13"/>
        <end position="65"/>
    </location>
</feature>
<organism evidence="2">
    <name type="scientific">marine sediment metagenome</name>
    <dbReference type="NCBI Taxonomy" id="412755"/>
    <lineage>
        <taxon>unclassified sequences</taxon>
        <taxon>metagenomes</taxon>
        <taxon>ecological metagenomes</taxon>
    </lineage>
</organism>
<dbReference type="InterPro" id="IPR013216">
    <property type="entry name" value="Methyltransf_11"/>
</dbReference>